<evidence type="ECO:0000313" key="1">
    <source>
        <dbReference type="EMBL" id="KAK7496135.1"/>
    </source>
</evidence>
<evidence type="ECO:0000313" key="2">
    <source>
        <dbReference type="Proteomes" id="UP001519460"/>
    </source>
</evidence>
<protein>
    <recommendedName>
        <fullName evidence="3">Secreted protein</fullName>
    </recommendedName>
</protein>
<name>A0ABD0LA92_9CAEN</name>
<evidence type="ECO:0008006" key="3">
    <source>
        <dbReference type="Google" id="ProtNLM"/>
    </source>
</evidence>
<proteinExistence type="predicted"/>
<gene>
    <name evidence="1" type="ORF">BaRGS_00012545</name>
</gene>
<dbReference type="Proteomes" id="UP001519460">
    <property type="component" value="Unassembled WGS sequence"/>
</dbReference>
<comment type="caution">
    <text evidence="1">The sequence shown here is derived from an EMBL/GenBank/DDBJ whole genome shotgun (WGS) entry which is preliminary data.</text>
</comment>
<sequence length="104" mass="11491">MILHHCVVVHAALVSRTMGPGPGSIFSGFGYRQATLCSLHHHYHHSPLKAEGSRRGNGGRADFAHHISISIPYFRCGTLTFCGGQESPELFIFAAIFIFRRLDL</sequence>
<reference evidence="1 2" key="1">
    <citation type="journal article" date="2023" name="Sci. Data">
        <title>Genome assembly of the Korean intertidal mud-creeper Batillaria attramentaria.</title>
        <authorList>
            <person name="Patra A.K."/>
            <person name="Ho P.T."/>
            <person name="Jun S."/>
            <person name="Lee S.J."/>
            <person name="Kim Y."/>
            <person name="Won Y.J."/>
        </authorList>
    </citation>
    <scope>NUCLEOTIDE SEQUENCE [LARGE SCALE GENOMIC DNA]</scope>
    <source>
        <strain evidence="1">Wonlab-2016</strain>
    </source>
</reference>
<accession>A0ABD0LA92</accession>
<dbReference type="EMBL" id="JACVVK020000069">
    <property type="protein sequence ID" value="KAK7496135.1"/>
    <property type="molecule type" value="Genomic_DNA"/>
</dbReference>
<organism evidence="1 2">
    <name type="scientific">Batillaria attramentaria</name>
    <dbReference type="NCBI Taxonomy" id="370345"/>
    <lineage>
        <taxon>Eukaryota</taxon>
        <taxon>Metazoa</taxon>
        <taxon>Spiralia</taxon>
        <taxon>Lophotrochozoa</taxon>
        <taxon>Mollusca</taxon>
        <taxon>Gastropoda</taxon>
        <taxon>Caenogastropoda</taxon>
        <taxon>Sorbeoconcha</taxon>
        <taxon>Cerithioidea</taxon>
        <taxon>Batillariidae</taxon>
        <taxon>Batillaria</taxon>
    </lineage>
</organism>
<dbReference type="AlphaFoldDB" id="A0ABD0LA92"/>
<keyword evidence="2" id="KW-1185">Reference proteome</keyword>